<protein>
    <submittedName>
        <fullName evidence="1">Uncharacterized protein</fullName>
    </submittedName>
</protein>
<dbReference type="EMBL" id="GGEC01085553">
    <property type="protein sequence ID" value="MBX66037.1"/>
    <property type="molecule type" value="Transcribed_RNA"/>
</dbReference>
<organism evidence="1">
    <name type="scientific">Rhizophora mucronata</name>
    <name type="common">Asiatic mangrove</name>
    <dbReference type="NCBI Taxonomy" id="61149"/>
    <lineage>
        <taxon>Eukaryota</taxon>
        <taxon>Viridiplantae</taxon>
        <taxon>Streptophyta</taxon>
        <taxon>Embryophyta</taxon>
        <taxon>Tracheophyta</taxon>
        <taxon>Spermatophyta</taxon>
        <taxon>Magnoliopsida</taxon>
        <taxon>eudicotyledons</taxon>
        <taxon>Gunneridae</taxon>
        <taxon>Pentapetalae</taxon>
        <taxon>rosids</taxon>
        <taxon>fabids</taxon>
        <taxon>Malpighiales</taxon>
        <taxon>Rhizophoraceae</taxon>
        <taxon>Rhizophora</taxon>
    </lineage>
</organism>
<name>A0A2P2QGM0_RHIMU</name>
<accession>A0A2P2QGM0</accession>
<evidence type="ECO:0000313" key="1">
    <source>
        <dbReference type="EMBL" id="MBX66037.1"/>
    </source>
</evidence>
<dbReference type="AlphaFoldDB" id="A0A2P2QGM0"/>
<reference evidence="1" key="1">
    <citation type="submission" date="2018-02" db="EMBL/GenBank/DDBJ databases">
        <title>Rhizophora mucronata_Transcriptome.</title>
        <authorList>
            <person name="Meera S.P."/>
            <person name="Sreeshan A."/>
            <person name="Augustine A."/>
        </authorList>
    </citation>
    <scope>NUCLEOTIDE SEQUENCE</scope>
    <source>
        <tissue evidence="1">Leaf</tissue>
    </source>
</reference>
<proteinExistence type="predicted"/>
<sequence>MRRTWTSLSFKAGFISSTQHTHTYNQHLTRNATTKNILNSPTQKQIKLLKVKFRSLP</sequence>